<dbReference type="Proteomes" id="UP000523821">
    <property type="component" value="Unassembled WGS sequence"/>
</dbReference>
<dbReference type="InterPro" id="IPR035906">
    <property type="entry name" value="MetI-like_sf"/>
</dbReference>
<comment type="subcellular location">
    <subcellularLocation>
        <location evidence="1 7">Cell membrane</location>
        <topology evidence="1 7">Multi-pass membrane protein</topology>
    </subcellularLocation>
</comment>
<evidence type="ECO:0000256" key="6">
    <source>
        <dbReference type="ARBA" id="ARBA00023136"/>
    </source>
</evidence>
<protein>
    <submittedName>
        <fullName evidence="9">Multiple sugar transport system permease protein</fullName>
    </submittedName>
</protein>
<comment type="caution">
    <text evidence="9">The sequence shown here is derived from an EMBL/GenBank/DDBJ whole genome shotgun (WGS) entry which is preliminary data.</text>
</comment>
<dbReference type="GO" id="GO:0005886">
    <property type="term" value="C:plasma membrane"/>
    <property type="evidence" value="ECO:0007669"/>
    <property type="project" value="UniProtKB-SubCell"/>
</dbReference>
<dbReference type="EMBL" id="JACHOO010000004">
    <property type="protein sequence ID" value="MBB5753142.1"/>
    <property type="molecule type" value="Genomic_DNA"/>
</dbReference>
<sequence length="300" mass="32281">MTPKTLRPARRSAGLLPYLLIAPALGLLAATLVIPIVSAVDISLHDIRVIGAAGPFSGADNYLRVLADPTFWAALGTSAVWVVGNALVQTLLAVIAALVLDQRFPGVRIARVWIILTWIVPTVVIVIIWRWLLSPSGGLVNPLLIQLGLIDRPVGFFASGPMAMTSLILINSWRWFPFVAVMLLAALQRIPADVYEAAAVDGANPLQRFFAITWPLLKPTLLVLTVMGTLLSFNVFDVIWLLTAGGPAGATRTLPVLIYETAFKAYRMGDAAAMSVIASLLMIGLAVMLLETLAPKEKRS</sequence>
<dbReference type="PROSITE" id="PS50928">
    <property type="entry name" value="ABC_TM1"/>
    <property type="match status" value="1"/>
</dbReference>
<evidence type="ECO:0000313" key="9">
    <source>
        <dbReference type="EMBL" id="MBB5753142.1"/>
    </source>
</evidence>
<evidence type="ECO:0000313" key="10">
    <source>
        <dbReference type="Proteomes" id="UP000523821"/>
    </source>
</evidence>
<accession>A0A7W9L219</accession>
<keyword evidence="6 7" id="KW-0472">Membrane</keyword>
<dbReference type="Gene3D" id="1.10.3720.10">
    <property type="entry name" value="MetI-like"/>
    <property type="match status" value="1"/>
</dbReference>
<comment type="similarity">
    <text evidence="7">Belongs to the binding-protein-dependent transport system permease family.</text>
</comment>
<dbReference type="SUPFAM" id="SSF161098">
    <property type="entry name" value="MetI-like"/>
    <property type="match status" value="1"/>
</dbReference>
<evidence type="ECO:0000256" key="2">
    <source>
        <dbReference type="ARBA" id="ARBA00022448"/>
    </source>
</evidence>
<keyword evidence="4 7" id="KW-0812">Transmembrane</keyword>
<feature type="transmembrane region" description="Helical" evidence="7">
    <location>
        <begin position="112"/>
        <end position="133"/>
    </location>
</feature>
<keyword evidence="10" id="KW-1185">Reference proteome</keyword>
<dbReference type="CDD" id="cd06261">
    <property type="entry name" value="TM_PBP2"/>
    <property type="match status" value="1"/>
</dbReference>
<name>A0A7W9L219_9HYPH</name>
<reference evidence="9 10" key="1">
    <citation type="submission" date="2020-08" db="EMBL/GenBank/DDBJ databases">
        <title>Genomic Encyclopedia of Type Strains, Phase IV (KMG-IV): sequencing the most valuable type-strain genomes for metagenomic binning, comparative biology and taxonomic classification.</title>
        <authorList>
            <person name="Goeker M."/>
        </authorList>
    </citation>
    <scope>NUCLEOTIDE SEQUENCE [LARGE SCALE GENOMIC DNA]</scope>
    <source>
        <strain evidence="9 10">DSM 16268</strain>
    </source>
</reference>
<keyword evidence="2 7" id="KW-0813">Transport</keyword>
<dbReference type="AlphaFoldDB" id="A0A7W9L219"/>
<proteinExistence type="inferred from homology"/>
<feature type="transmembrane region" description="Helical" evidence="7">
    <location>
        <begin position="153"/>
        <end position="170"/>
    </location>
</feature>
<keyword evidence="9" id="KW-0762">Sugar transport</keyword>
<keyword evidence="5 7" id="KW-1133">Transmembrane helix</keyword>
<dbReference type="PANTHER" id="PTHR30193:SF37">
    <property type="entry name" value="INNER MEMBRANE ABC TRANSPORTER PERMEASE PROTEIN YCJO"/>
    <property type="match status" value="1"/>
</dbReference>
<evidence type="ECO:0000256" key="4">
    <source>
        <dbReference type="ARBA" id="ARBA00022692"/>
    </source>
</evidence>
<dbReference type="Pfam" id="PF00528">
    <property type="entry name" value="BPD_transp_1"/>
    <property type="match status" value="1"/>
</dbReference>
<evidence type="ECO:0000256" key="1">
    <source>
        <dbReference type="ARBA" id="ARBA00004651"/>
    </source>
</evidence>
<gene>
    <name evidence="9" type="ORF">GGQ63_002208</name>
</gene>
<evidence type="ECO:0000256" key="3">
    <source>
        <dbReference type="ARBA" id="ARBA00022475"/>
    </source>
</evidence>
<dbReference type="InterPro" id="IPR051393">
    <property type="entry name" value="ABC_transporter_permease"/>
</dbReference>
<feature type="domain" description="ABC transmembrane type-1" evidence="8">
    <location>
        <begin position="75"/>
        <end position="289"/>
    </location>
</feature>
<evidence type="ECO:0000256" key="5">
    <source>
        <dbReference type="ARBA" id="ARBA00022989"/>
    </source>
</evidence>
<dbReference type="PANTHER" id="PTHR30193">
    <property type="entry name" value="ABC TRANSPORTER PERMEASE PROTEIN"/>
    <property type="match status" value="1"/>
</dbReference>
<keyword evidence="3" id="KW-1003">Cell membrane</keyword>
<evidence type="ECO:0000256" key="7">
    <source>
        <dbReference type="RuleBase" id="RU363032"/>
    </source>
</evidence>
<dbReference type="InterPro" id="IPR000515">
    <property type="entry name" value="MetI-like"/>
</dbReference>
<feature type="transmembrane region" description="Helical" evidence="7">
    <location>
        <begin position="71"/>
        <end position="100"/>
    </location>
</feature>
<feature type="transmembrane region" description="Helical" evidence="7">
    <location>
        <begin position="271"/>
        <end position="290"/>
    </location>
</feature>
<dbReference type="GO" id="GO:0055085">
    <property type="term" value="P:transmembrane transport"/>
    <property type="evidence" value="ECO:0007669"/>
    <property type="project" value="InterPro"/>
</dbReference>
<evidence type="ECO:0000259" key="8">
    <source>
        <dbReference type="PROSITE" id="PS50928"/>
    </source>
</evidence>
<dbReference type="RefSeq" id="WP_183855675.1">
    <property type="nucleotide sequence ID" value="NZ_JACHOO010000004.1"/>
</dbReference>
<organism evidence="9 10">
    <name type="scientific">Prosthecomicrobium pneumaticum</name>
    <dbReference type="NCBI Taxonomy" id="81895"/>
    <lineage>
        <taxon>Bacteria</taxon>
        <taxon>Pseudomonadati</taxon>
        <taxon>Pseudomonadota</taxon>
        <taxon>Alphaproteobacteria</taxon>
        <taxon>Hyphomicrobiales</taxon>
        <taxon>Kaistiaceae</taxon>
        <taxon>Prosthecomicrobium</taxon>
    </lineage>
</organism>